<evidence type="ECO:0000313" key="1">
    <source>
        <dbReference type="EnsemblMetazoa" id="GAUT042859-PA"/>
    </source>
</evidence>
<accession>A0A1A9VNR8</accession>
<sequence>MYASIVDIAAANATGGELNVLAVHWSLNGIALRKICQGFNCDEKAEDTTTTHGKHDEAKSVDGANILLAVIMQAIQAEQQQIQARHEEKALKIDATTKNRTTTARNGIKNCQTSGKLRRSKATHRRECKKNENVLDLWLIESLVYIRVRIGIKHEAWKVAFAGFDFIAFYVAAKINAFIRHGRGCLLLYGNYGTFFLFNLTLKDCRKQLRRFNGTFESGF</sequence>
<dbReference type="Proteomes" id="UP000078200">
    <property type="component" value="Unassembled WGS sequence"/>
</dbReference>
<keyword evidence="2" id="KW-1185">Reference proteome</keyword>
<protein>
    <submittedName>
        <fullName evidence="1">Uncharacterized protein</fullName>
    </submittedName>
</protein>
<dbReference type="VEuPathDB" id="VectorBase:GAUT042859"/>
<name>A0A1A9VNR8_GLOAU</name>
<dbReference type="EnsemblMetazoa" id="GAUT042859-RA">
    <property type="protein sequence ID" value="GAUT042859-PA"/>
    <property type="gene ID" value="GAUT042859"/>
</dbReference>
<evidence type="ECO:0000313" key="2">
    <source>
        <dbReference type="Proteomes" id="UP000078200"/>
    </source>
</evidence>
<proteinExistence type="predicted"/>
<reference evidence="1" key="1">
    <citation type="submission" date="2020-05" db="UniProtKB">
        <authorList>
            <consortium name="EnsemblMetazoa"/>
        </authorList>
    </citation>
    <scope>IDENTIFICATION</scope>
    <source>
        <strain evidence="1">TTRI</strain>
    </source>
</reference>
<dbReference type="AlphaFoldDB" id="A0A1A9VNR8"/>
<organism evidence="1 2">
    <name type="scientific">Glossina austeni</name>
    <name type="common">Savannah tsetse fly</name>
    <dbReference type="NCBI Taxonomy" id="7395"/>
    <lineage>
        <taxon>Eukaryota</taxon>
        <taxon>Metazoa</taxon>
        <taxon>Ecdysozoa</taxon>
        <taxon>Arthropoda</taxon>
        <taxon>Hexapoda</taxon>
        <taxon>Insecta</taxon>
        <taxon>Pterygota</taxon>
        <taxon>Neoptera</taxon>
        <taxon>Endopterygota</taxon>
        <taxon>Diptera</taxon>
        <taxon>Brachycera</taxon>
        <taxon>Muscomorpha</taxon>
        <taxon>Hippoboscoidea</taxon>
        <taxon>Glossinidae</taxon>
        <taxon>Glossina</taxon>
    </lineage>
</organism>